<evidence type="ECO:0000256" key="1">
    <source>
        <dbReference type="ARBA" id="ARBA00022553"/>
    </source>
</evidence>
<dbReference type="SUPFAM" id="SSF52172">
    <property type="entry name" value="CheY-like"/>
    <property type="match status" value="1"/>
</dbReference>
<feature type="domain" description="Response regulatory" evidence="4">
    <location>
        <begin position="313"/>
        <end position="429"/>
    </location>
</feature>
<dbReference type="Pfam" id="PF14332">
    <property type="entry name" value="DUF4388"/>
    <property type="match status" value="1"/>
</dbReference>
<dbReference type="Pfam" id="PF00072">
    <property type="entry name" value="Response_reg"/>
    <property type="match status" value="1"/>
</dbReference>
<dbReference type="Proteomes" id="UP001159387">
    <property type="component" value="Unassembled WGS sequence"/>
</dbReference>
<evidence type="ECO:0000259" key="4">
    <source>
        <dbReference type="PROSITE" id="PS50110"/>
    </source>
</evidence>
<dbReference type="InterPro" id="IPR001789">
    <property type="entry name" value="Sig_transdc_resp-reg_receiver"/>
</dbReference>
<dbReference type="GO" id="GO:0030428">
    <property type="term" value="C:cell septum"/>
    <property type="evidence" value="ECO:0007669"/>
    <property type="project" value="UniProtKB-SubCell"/>
</dbReference>
<dbReference type="PIRSF" id="PIRSF005897">
    <property type="entry name" value="RR_PatA"/>
    <property type="match status" value="1"/>
</dbReference>
<dbReference type="PANTHER" id="PTHR44591:SF3">
    <property type="entry name" value="RESPONSE REGULATORY DOMAIN-CONTAINING PROTEIN"/>
    <property type="match status" value="1"/>
</dbReference>
<dbReference type="PROSITE" id="PS50110">
    <property type="entry name" value="RESPONSE_REGULATORY"/>
    <property type="match status" value="1"/>
</dbReference>
<keyword evidence="2" id="KW-0364">Heterocyst</keyword>
<dbReference type="EMBL" id="JANQDH010000095">
    <property type="protein sequence ID" value="MDH6061624.1"/>
    <property type="molecule type" value="Genomic_DNA"/>
</dbReference>
<dbReference type="InterPro" id="IPR050595">
    <property type="entry name" value="Bact_response_regulator"/>
</dbReference>
<dbReference type="Gene3D" id="3.40.50.2300">
    <property type="match status" value="1"/>
</dbReference>
<dbReference type="SMART" id="SM00448">
    <property type="entry name" value="REC"/>
    <property type="match status" value="1"/>
</dbReference>
<protein>
    <recommendedName>
        <fullName evidence="2">Protein PatA</fullName>
    </recommendedName>
</protein>
<dbReference type="InterPro" id="IPR025497">
    <property type="entry name" value="PatA-like_N"/>
</dbReference>
<organism evidence="5 6">
    <name type="scientific">Chrysosporum bergii ANA360D</name>
    <dbReference type="NCBI Taxonomy" id="617107"/>
    <lineage>
        <taxon>Bacteria</taxon>
        <taxon>Bacillati</taxon>
        <taxon>Cyanobacteriota</taxon>
        <taxon>Cyanophyceae</taxon>
        <taxon>Nostocales</taxon>
        <taxon>Nodulariaceae</taxon>
        <taxon>Chrysosporum</taxon>
    </lineage>
</organism>
<comment type="function">
    <text evidence="2">Controls heterocyst pattern formation.</text>
</comment>
<dbReference type="AlphaFoldDB" id="A0AA43GU43"/>
<gene>
    <name evidence="5" type="ORF">NWP17_14465</name>
</gene>
<dbReference type="InterPro" id="IPR011006">
    <property type="entry name" value="CheY-like_superfamily"/>
</dbReference>
<proteinExistence type="evidence at transcript level"/>
<dbReference type="InterPro" id="IPR024186">
    <property type="entry name" value="Sig_transdc_resp-reg_PatA"/>
</dbReference>
<comment type="induction">
    <text evidence="2">By nitrogen starvation.</text>
</comment>
<comment type="caution">
    <text evidence="5">The sequence shown here is derived from an EMBL/GenBank/DDBJ whole genome shotgun (WGS) entry which is preliminary data.</text>
</comment>
<accession>A0AA43GU43</accession>
<sequence length="430" mass="49297">MRNFATFTTLRPHSLLRHLSSCGETTCLQAFSNLVTWSIYLKQGRITYATHSVEPFDRLERHLHRLSYEIPGLTSEVRLQLRLIFTPDLHHQLSKDNTDSNHHPNDYRAIHWLINQGYLNHQQATLLIQELVQEVIESFLLIKTGSFALSDSGVEVSDLCRLDVKKIVECCQIKLHNWLSLAPHISSPYQRPYLFNANIFHNSSFRDIQPNLTNWSKGLSLRHLAAMINQDEIQLSKTLHSDIVKGRVILHEPDPPFDQLPRNVDIWGQTSKNIIPLYKEFSDTHPVLTKSNNINYASEKVTNDAINTTKIYKIVSVDDSPTILKQISFFLQDETFIFVPINDPLKSVMSIIRHKPDLILLDLNMAGIDGYELCRIIKNNPSFKKTPVIFVTACQGIIDKVKARLVGGCGYLTKPFTRVDLLKIIFQHLN</sequence>
<evidence type="ECO:0000256" key="3">
    <source>
        <dbReference type="PROSITE-ProRule" id="PRU00169"/>
    </source>
</evidence>
<evidence type="ECO:0000313" key="5">
    <source>
        <dbReference type="EMBL" id="MDH6061624.1"/>
    </source>
</evidence>
<keyword evidence="6" id="KW-1185">Reference proteome</keyword>
<dbReference type="GO" id="GO:0043158">
    <property type="term" value="P:heterocyst development"/>
    <property type="evidence" value="ECO:0007669"/>
    <property type="project" value="UniProtKB-KW"/>
</dbReference>
<dbReference type="PANTHER" id="PTHR44591">
    <property type="entry name" value="STRESS RESPONSE REGULATOR PROTEIN 1"/>
    <property type="match status" value="1"/>
</dbReference>
<comment type="subcellular location">
    <subcellularLocation>
        <location evidence="2">Cell septum</location>
    </subcellularLocation>
</comment>
<name>A0AA43GU43_9CYAN</name>
<dbReference type="RefSeq" id="WP_280655591.1">
    <property type="nucleotide sequence ID" value="NZ_JANQDH010000095.1"/>
</dbReference>
<reference evidence="5 6" key="1">
    <citation type="journal article" date="2023" name="J. Phycol.">
        <title>Chrysosporum ovalisporum is synonymous with the true-branching cyanobacterium Umezakia natans (Nostocales/Aphanizomenonaceae).</title>
        <authorList>
            <person name="McGregor G.B."/>
            <person name="Sendall B.C."/>
            <person name="Niiyama Y."/>
            <person name="Tuji A."/>
            <person name="Willis A."/>
        </authorList>
    </citation>
    <scope>NUCLEOTIDE SEQUENCE [LARGE SCALE GENOMIC DNA]</scope>
    <source>
        <strain evidence="5 6">ANA360D</strain>
    </source>
</reference>
<feature type="modified residue" description="4-aspartylphosphate" evidence="3">
    <location>
        <position position="362"/>
    </location>
</feature>
<evidence type="ECO:0000256" key="2">
    <source>
        <dbReference type="PIRNR" id="PIRNR005897"/>
    </source>
</evidence>
<evidence type="ECO:0000313" key="6">
    <source>
        <dbReference type="Proteomes" id="UP001159387"/>
    </source>
</evidence>
<dbReference type="GO" id="GO:0000160">
    <property type="term" value="P:phosphorelay signal transduction system"/>
    <property type="evidence" value="ECO:0007669"/>
    <property type="project" value="UniProtKB-KW"/>
</dbReference>
<keyword evidence="1 3" id="KW-0597">Phosphoprotein</keyword>
<keyword evidence="2" id="KW-0902">Two-component regulatory system</keyword>